<gene>
    <name evidence="1" type="ORF">AMORRO_LOCUS5885</name>
</gene>
<keyword evidence="2" id="KW-1185">Reference proteome</keyword>
<accession>A0A9N9FV00</accession>
<dbReference type="Proteomes" id="UP000789342">
    <property type="component" value="Unassembled WGS sequence"/>
</dbReference>
<protein>
    <submittedName>
        <fullName evidence="1">16266_t:CDS:1</fullName>
    </submittedName>
</protein>
<proteinExistence type="predicted"/>
<organism evidence="1 2">
    <name type="scientific">Acaulospora morrowiae</name>
    <dbReference type="NCBI Taxonomy" id="94023"/>
    <lineage>
        <taxon>Eukaryota</taxon>
        <taxon>Fungi</taxon>
        <taxon>Fungi incertae sedis</taxon>
        <taxon>Mucoromycota</taxon>
        <taxon>Glomeromycotina</taxon>
        <taxon>Glomeromycetes</taxon>
        <taxon>Diversisporales</taxon>
        <taxon>Acaulosporaceae</taxon>
        <taxon>Acaulospora</taxon>
    </lineage>
</organism>
<comment type="caution">
    <text evidence="1">The sequence shown here is derived from an EMBL/GenBank/DDBJ whole genome shotgun (WGS) entry which is preliminary data.</text>
</comment>
<feature type="non-terminal residue" evidence="1">
    <location>
        <position position="52"/>
    </location>
</feature>
<evidence type="ECO:0000313" key="1">
    <source>
        <dbReference type="EMBL" id="CAG8558031.1"/>
    </source>
</evidence>
<dbReference type="OrthoDB" id="2385471at2759"/>
<reference evidence="1" key="1">
    <citation type="submission" date="2021-06" db="EMBL/GenBank/DDBJ databases">
        <authorList>
            <person name="Kallberg Y."/>
            <person name="Tangrot J."/>
            <person name="Rosling A."/>
        </authorList>
    </citation>
    <scope>NUCLEOTIDE SEQUENCE</scope>
    <source>
        <strain evidence="1">CL551</strain>
    </source>
</reference>
<evidence type="ECO:0000313" key="2">
    <source>
        <dbReference type="Proteomes" id="UP000789342"/>
    </source>
</evidence>
<dbReference type="EMBL" id="CAJVPV010003708">
    <property type="protein sequence ID" value="CAG8558031.1"/>
    <property type="molecule type" value="Genomic_DNA"/>
</dbReference>
<sequence>MKIYGPISELNILGIIHAIEISVLSLDWKWKQVKVSEVFITNKSELESVLIL</sequence>
<dbReference type="AlphaFoldDB" id="A0A9N9FV00"/>
<name>A0A9N9FV00_9GLOM</name>